<dbReference type="Proteomes" id="UP000268891">
    <property type="component" value="Unassembled WGS sequence"/>
</dbReference>
<proteinExistence type="predicted"/>
<sequence length="307" mass="31511">MRSRPTRNRVAEPTRSQPPGGSDTPAKEPWVSAPKEPGHPGNGPGKAESPASGSVDAAGQRPAGRPGRITETGEAPPWQRGGQGRQPGPSRAADPARPADPGAAHSPGVDERLRRFISGTAAPAAAQPASAKPAKPAGQQSAKPAGQQSAKPAQPSASEDAYGSELPDLSEPAHRRPAARRPPVTAGPRGPVRASMQIRRIDPWSALKVSLLLSTALFFVWMIAVAVLYVLLGAMGVWSKLNSNVGDLLTNNSAAELVSGSSIFGGAALIGLVNVVVLTAMATLGVVIYNLSTDVVGGVEVTLADRD</sequence>
<accession>A0ACD2EPJ6</accession>
<organism evidence="1 2">
    <name type="scientific">Mycolicibacter terrae</name>
    <dbReference type="NCBI Taxonomy" id="1788"/>
    <lineage>
        <taxon>Bacteria</taxon>
        <taxon>Bacillati</taxon>
        <taxon>Actinomycetota</taxon>
        <taxon>Actinomycetes</taxon>
        <taxon>Mycobacteriales</taxon>
        <taxon>Mycobacteriaceae</taxon>
        <taxon>Mycolicibacter</taxon>
    </lineage>
</organism>
<evidence type="ECO:0000313" key="2">
    <source>
        <dbReference type="Proteomes" id="UP000268891"/>
    </source>
</evidence>
<protein>
    <submittedName>
        <fullName evidence="1">Uncharacterized protein</fullName>
    </submittedName>
</protein>
<gene>
    <name evidence="1" type="ORF">EHH44_08180</name>
</gene>
<evidence type="ECO:0000313" key="1">
    <source>
        <dbReference type="EMBL" id="RRR46140.1"/>
    </source>
</evidence>
<dbReference type="EMBL" id="RRZR01000011">
    <property type="protein sequence ID" value="RRR46140.1"/>
    <property type="molecule type" value="Genomic_DNA"/>
</dbReference>
<keyword evidence="2" id="KW-1185">Reference proteome</keyword>
<reference evidence="1" key="1">
    <citation type="submission" date="2018-11" db="EMBL/GenBank/DDBJ databases">
        <authorList>
            <person name="Sattar A."/>
            <person name="Zunita Z."/>
            <person name="Jalila A."/>
            <person name="Saleha A.A."/>
        </authorList>
    </citation>
    <scope>NUCLEOTIDE SEQUENCE</scope>
    <source>
        <strain evidence="1">F12-74</strain>
    </source>
</reference>
<name>A0ACD2EPJ6_9MYCO</name>
<comment type="caution">
    <text evidence="1">The sequence shown here is derived from an EMBL/GenBank/DDBJ whole genome shotgun (WGS) entry which is preliminary data.</text>
</comment>